<evidence type="ECO:0000313" key="1">
    <source>
        <dbReference type="EMBL" id="KAJ4139767.1"/>
    </source>
</evidence>
<dbReference type="EMBL" id="JAOQBH010000002">
    <property type="protein sequence ID" value="KAJ4139767.1"/>
    <property type="molecule type" value="Genomic_DNA"/>
</dbReference>
<sequence length="196" mass="21608">MSIKQTVASTLKDFPFDPEIPEKLLGAAQKIWNSYASYIGSSRSWTGLQRWRIVNCMEGCISAFRSTYGVLLDPLRSSFPVRPGTDVIHAQELASQRRIMSLVYRVLAGEVHTPAEVSANMAAVAPAYIANCPEADTLRNRLRLIDMCPDTATPSEQPTSNLQTFYTSYHADLMSRVKYAVHSGASAPQVTDHTPA</sequence>
<protein>
    <submittedName>
        <fullName evidence="1">Uncharacterized protein</fullName>
    </submittedName>
</protein>
<keyword evidence="2" id="KW-1185">Reference proteome</keyword>
<reference evidence="1" key="1">
    <citation type="submission" date="2022-09" db="EMBL/GenBank/DDBJ databases">
        <title>Fusarium specimens isolated from Avocado Roots.</title>
        <authorList>
            <person name="Stajich J."/>
            <person name="Roper C."/>
            <person name="Heimlech-Rivalta G."/>
        </authorList>
    </citation>
    <scope>NUCLEOTIDE SEQUENCE</scope>
    <source>
        <strain evidence="1">CF00095</strain>
    </source>
</reference>
<accession>A0ABQ8RPJ1</accession>
<gene>
    <name evidence="1" type="ORF">NW768_001111</name>
</gene>
<organism evidence="1 2">
    <name type="scientific">Fusarium equiseti</name>
    <name type="common">Fusarium scirpi</name>
    <dbReference type="NCBI Taxonomy" id="61235"/>
    <lineage>
        <taxon>Eukaryota</taxon>
        <taxon>Fungi</taxon>
        <taxon>Dikarya</taxon>
        <taxon>Ascomycota</taxon>
        <taxon>Pezizomycotina</taxon>
        <taxon>Sordariomycetes</taxon>
        <taxon>Hypocreomycetidae</taxon>
        <taxon>Hypocreales</taxon>
        <taxon>Nectriaceae</taxon>
        <taxon>Fusarium</taxon>
        <taxon>Fusarium incarnatum-equiseti species complex</taxon>
    </lineage>
</organism>
<dbReference type="Proteomes" id="UP001152024">
    <property type="component" value="Unassembled WGS sequence"/>
</dbReference>
<evidence type="ECO:0000313" key="2">
    <source>
        <dbReference type="Proteomes" id="UP001152024"/>
    </source>
</evidence>
<name>A0ABQ8RPJ1_FUSEQ</name>
<proteinExistence type="predicted"/>
<comment type="caution">
    <text evidence="1">The sequence shown here is derived from an EMBL/GenBank/DDBJ whole genome shotgun (WGS) entry which is preliminary data.</text>
</comment>